<dbReference type="EMBL" id="CP001818">
    <property type="protein sequence ID" value="ACZ19223.1"/>
    <property type="molecule type" value="Genomic_DNA"/>
</dbReference>
<dbReference type="NCBIfam" id="TIGR00082">
    <property type="entry name" value="rbfA"/>
    <property type="match status" value="1"/>
</dbReference>
<dbReference type="Proteomes" id="UP000002030">
    <property type="component" value="Chromosome"/>
</dbReference>
<gene>
    <name evidence="2" type="primary">rbfA</name>
    <name evidence="4" type="ordered locus">Taci_0991</name>
</gene>
<keyword evidence="5" id="KW-1185">Reference proteome</keyword>
<dbReference type="RefSeq" id="WP_012869738.1">
    <property type="nucleotide sequence ID" value="NC_013522.1"/>
</dbReference>
<dbReference type="eggNOG" id="COG0858">
    <property type="taxonomic scope" value="Bacteria"/>
</dbReference>
<organism evidence="4 5">
    <name type="scientific">Thermanaerovibrio acidaminovorans (strain ATCC 49978 / DSM 6589 / Su883)</name>
    <name type="common">Selenomonas acidaminovorans</name>
    <dbReference type="NCBI Taxonomy" id="525903"/>
    <lineage>
        <taxon>Bacteria</taxon>
        <taxon>Thermotogati</taxon>
        <taxon>Synergistota</taxon>
        <taxon>Synergistia</taxon>
        <taxon>Synergistales</taxon>
        <taxon>Synergistaceae</taxon>
        <taxon>Thermanaerovibrio</taxon>
    </lineage>
</organism>
<dbReference type="STRING" id="525903.Taci_0991"/>
<dbReference type="HOGENOM" id="CLU_089475_3_2_0"/>
<evidence type="ECO:0000256" key="1">
    <source>
        <dbReference type="ARBA" id="ARBA00022517"/>
    </source>
</evidence>
<dbReference type="AlphaFoldDB" id="D1BAC0"/>
<dbReference type="InterPro" id="IPR015946">
    <property type="entry name" value="KH_dom-like_a/b"/>
</dbReference>
<sequence length="137" mass="15610">MTTFRIERLNKEFLREISLLLQGRVKDDRAKMAILTGVSCSKDLSVAKVYFTVLDRSKVEEVRLGLEGASGLIRGMLGREMRLRKIPEFRFIYDDTEDRAGRVDAILDSIAPTPAMGNQDDIEELDEDWQEEEGDPS</sequence>
<evidence type="ECO:0000313" key="4">
    <source>
        <dbReference type="EMBL" id="ACZ19223.1"/>
    </source>
</evidence>
<dbReference type="Pfam" id="PF02033">
    <property type="entry name" value="RBFA"/>
    <property type="match status" value="1"/>
</dbReference>
<dbReference type="OrthoDB" id="307788at2"/>
<feature type="region of interest" description="Disordered" evidence="3">
    <location>
        <begin position="112"/>
        <end position="137"/>
    </location>
</feature>
<keyword evidence="1 2" id="KW-0690">Ribosome biogenesis</keyword>
<comment type="subcellular location">
    <subcellularLocation>
        <location evidence="2">Cytoplasm</location>
    </subcellularLocation>
</comment>
<evidence type="ECO:0000256" key="2">
    <source>
        <dbReference type="HAMAP-Rule" id="MF_00003"/>
    </source>
</evidence>
<accession>D1BAC0</accession>
<reference evidence="4 5" key="1">
    <citation type="journal article" date="2009" name="Stand. Genomic Sci.">
        <title>Complete genome sequence of Thermanaerovibrio acidaminovorans type strain (Su883).</title>
        <authorList>
            <person name="Chovatia M."/>
            <person name="Sikorski J."/>
            <person name="Schroder M."/>
            <person name="Lapidus A."/>
            <person name="Nolan M."/>
            <person name="Tice H."/>
            <person name="Glavina Del Rio T."/>
            <person name="Copeland A."/>
            <person name="Cheng J.F."/>
            <person name="Lucas S."/>
            <person name="Chen F."/>
            <person name="Bruce D."/>
            <person name="Goodwin L."/>
            <person name="Pitluck S."/>
            <person name="Ivanova N."/>
            <person name="Mavromatis K."/>
            <person name="Ovchinnikova G."/>
            <person name="Pati A."/>
            <person name="Chen A."/>
            <person name="Palaniappan K."/>
            <person name="Land M."/>
            <person name="Hauser L."/>
            <person name="Chang Y.J."/>
            <person name="Jeffries C.D."/>
            <person name="Chain P."/>
            <person name="Saunders E."/>
            <person name="Detter J.C."/>
            <person name="Brettin T."/>
            <person name="Rohde M."/>
            <person name="Goker M."/>
            <person name="Spring S."/>
            <person name="Bristow J."/>
            <person name="Markowitz V."/>
            <person name="Hugenholtz P."/>
            <person name="Kyrpides N.C."/>
            <person name="Klenk H.P."/>
            <person name="Eisen J.A."/>
        </authorList>
    </citation>
    <scope>NUCLEOTIDE SEQUENCE [LARGE SCALE GENOMIC DNA]</scope>
    <source>
        <strain evidence="5">ATCC 49978 / DSM 6589 / Su883</strain>
    </source>
</reference>
<feature type="compositionally biased region" description="Acidic residues" evidence="3">
    <location>
        <begin position="120"/>
        <end position="137"/>
    </location>
</feature>
<dbReference type="InterPro" id="IPR020053">
    <property type="entry name" value="Ribosome-bd_factorA_CS"/>
</dbReference>
<comment type="subunit">
    <text evidence="2">Monomer. Binds 30S ribosomal subunits, but not 50S ribosomal subunits or 70S ribosomes.</text>
</comment>
<dbReference type="KEGG" id="tai:Taci_0991"/>
<evidence type="ECO:0000313" key="5">
    <source>
        <dbReference type="Proteomes" id="UP000002030"/>
    </source>
</evidence>
<dbReference type="PANTHER" id="PTHR33515">
    <property type="entry name" value="RIBOSOME-BINDING FACTOR A, CHLOROPLASTIC-RELATED"/>
    <property type="match status" value="1"/>
</dbReference>
<comment type="function">
    <text evidence="2">One of several proteins that assist in the late maturation steps of the functional core of the 30S ribosomal subunit. Associates with free 30S ribosomal subunits (but not with 30S subunits that are part of 70S ribosomes or polysomes). Required for efficient processing of 16S rRNA. May interact with the 5'-terminal helix region of 16S rRNA.</text>
</comment>
<dbReference type="HAMAP" id="MF_00003">
    <property type="entry name" value="RbfA"/>
    <property type="match status" value="1"/>
</dbReference>
<dbReference type="InterPro" id="IPR023799">
    <property type="entry name" value="RbfA_dom_sf"/>
</dbReference>
<dbReference type="SUPFAM" id="SSF89919">
    <property type="entry name" value="Ribosome-binding factor A, RbfA"/>
    <property type="match status" value="1"/>
</dbReference>
<keyword evidence="2" id="KW-0963">Cytoplasm</keyword>
<dbReference type="GO" id="GO:0043024">
    <property type="term" value="F:ribosomal small subunit binding"/>
    <property type="evidence" value="ECO:0007669"/>
    <property type="project" value="TreeGrafter"/>
</dbReference>
<comment type="similarity">
    <text evidence="2">Belongs to the RbfA family.</text>
</comment>
<name>D1BAC0_THEAS</name>
<dbReference type="PROSITE" id="PS01319">
    <property type="entry name" value="RBFA"/>
    <property type="match status" value="1"/>
</dbReference>
<dbReference type="InterPro" id="IPR000238">
    <property type="entry name" value="RbfA"/>
</dbReference>
<dbReference type="PANTHER" id="PTHR33515:SF1">
    <property type="entry name" value="RIBOSOME-BINDING FACTOR A, CHLOROPLASTIC-RELATED"/>
    <property type="match status" value="1"/>
</dbReference>
<evidence type="ECO:0000256" key="3">
    <source>
        <dbReference type="SAM" id="MobiDB-lite"/>
    </source>
</evidence>
<protein>
    <recommendedName>
        <fullName evidence="2">Ribosome-binding factor A</fullName>
    </recommendedName>
</protein>
<dbReference type="GO" id="GO:0030490">
    <property type="term" value="P:maturation of SSU-rRNA"/>
    <property type="evidence" value="ECO:0007669"/>
    <property type="project" value="UniProtKB-UniRule"/>
</dbReference>
<dbReference type="EnsemblBacteria" id="ACZ19223">
    <property type="protein sequence ID" value="ACZ19223"/>
    <property type="gene ID" value="Taci_0991"/>
</dbReference>
<proteinExistence type="inferred from homology"/>
<dbReference type="Gene3D" id="3.30.300.20">
    <property type="match status" value="1"/>
</dbReference>
<dbReference type="GO" id="GO:0005829">
    <property type="term" value="C:cytosol"/>
    <property type="evidence" value="ECO:0007669"/>
    <property type="project" value="TreeGrafter"/>
</dbReference>